<keyword evidence="1" id="KW-0687">Ribonucleoprotein</keyword>
<name>A0A0M4MTE4_9APIC</name>
<proteinExistence type="predicted"/>
<reference evidence="1" key="1">
    <citation type="journal article" date="2015" name="Parasit. Vectors">
        <title>Characterization and annotation of Babesia orientalis apicoplast genome.</title>
        <authorList>
            <person name="Huang Y."/>
            <person name="He L."/>
            <person name="Hu J."/>
            <person name="He P."/>
            <person name="He J."/>
            <person name="Yu L."/>
            <person name="Malobi N."/>
            <person name="Zhou Y."/>
            <person name="Shen B."/>
            <person name="Zhao J."/>
        </authorList>
    </citation>
    <scope>NUCLEOTIDE SEQUENCE</scope>
    <source>
        <strain evidence="1">Wuhan</strain>
    </source>
</reference>
<gene>
    <name evidence="1" type="primary">rps17</name>
</gene>
<dbReference type="RefSeq" id="YP_009170373.1">
    <property type="nucleotide sequence ID" value="NC_028029.1"/>
</dbReference>
<protein>
    <submittedName>
        <fullName evidence="1">Ribosomal protein S17</fullName>
    </submittedName>
</protein>
<sequence length="63" mass="7865">MKCTIIKSYFKSLKCHYTKYIKHKKYKHILKYNRYFKIKDVRNEFKFSDKLIRSNSIILNKND</sequence>
<organism evidence="1">
    <name type="scientific">Babesia orientalis</name>
    <dbReference type="NCBI Taxonomy" id="273649"/>
    <lineage>
        <taxon>Eukaryota</taxon>
        <taxon>Sar</taxon>
        <taxon>Alveolata</taxon>
        <taxon>Apicomplexa</taxon>
        <taxon>Aconoidasida</taxon>
        <taxon>Piroplasmida</taxon>
        <taxon>Babesiidae</taxon>
        <taxon>Babesia</taxon>
    </lineage>
</organism>
<keyword evidence="1" id="KW-0689">Ribosomal protein</keyword>
<dbReference type="EMBL" id="KT428643">
    <property type="protein sequence ID" value="ALE29374.1"/>
    <property type="molecule type" value="Genomic_DNA"/>
</dbReference>
<accession>A0A0M4MTE4</accession>
<dbReference type="GeneID" id="26044077"/>
<dbReference type="GO" id="GO:0005840">
    <property type="term" value="C:ribosome"/>
    <property type="evidence" value="ECO:0007669"/>
    <property type="project" value="UniProtKB-KW"/>
</dbReference>
<evidence type="ECO:0000313" key="1">
    <source>
        <dbReference type="EMBL" id="ALE29374.1"/>
    </source>
</evidence>
<dbReference type="AlphaFoldDB" id="A0A0M4MTE4"/>